<feature type="binding site" evidence="3">
    <location>
        <position position="60"/>
    </location>
    <ligand>
        <name>Zn(2+)</name>
        <dbReference type="ChEBI" id="CHEBI:29105"/>
        <label>2</label>
    </ligand>
</feature>
<protein>
    <submittedName>
        <fullName evidence="5">Alkaline phosphatase</fullName>
    </submittedName>
</protein>
<dbReference type="Gene3D" id="3.40.720.10">
    <property type="entry name" value="Alkaline Phosphatase, subunit A"/>
    <property type="match status" value="1"/>
</dbReference>
<reference evidence="5 6" key="1">
    <citation type="submission" date="2017-08" db="EMBL/GenBank/DDBJ databases">
        <title>Infants hospitalized years apart are colonized by the same room-sourced microbial strains.</title>
        <authorList>
            <person name="Brooks B."/>
            <person name="Olm M.R."/>
            <person name="Firek B.A."/>
            <person name="Baker R."/>
            <person name="Thomas B.C."/>
            <person name="Morowitz M.J."/>
            <person name="Banfield J.F."/>
        </authorList>
    </citation>
    <scope>NUCLEOTIDE SEQUENCE [LARGE SCALE GENOMIC DNA]</scope>
    <source>
        <strain evidence="5">S2_005_003_R2_41</strain>
    </source>
</reference>
<evidence type="ECO:0000256" key="3">
    <source>
        <dbReference type="PIRSR" id="PIRSR601952-2"/>
    </source>
</evidence>
<dbReference type="SMART" id="SM00098">
    <property type="entry name" value="alkPPc"/>
    <property type="match status" value="1"/>
</dbReference>
<dbReference type="PRINTS" id="PR00113">
    <property type="entry name" value="ALKPHPHTASE"/>
</dbReference>
<dbReference type="InterPro" id="IPR001952">
    <property type="entry name" value="Alkaline_phosphatase"/>
</dbReference>
<sequence length="491" mass="50912">MKKVIYPSVLGLTLLVAACGGGGGGGGGFPIFGGGNTNPGTPVTPTPTVPQKNVIFFLGDGMGITTMTAARIYRVGEDGELTMDKLPETAFVHTYSADGQVTDSAPSMAAYMTGVKMNNEVISMSADTKAVDATGKAYLDAGFNSTCPSGNGTPAETLLEQMKTAGYGTGIVSTARITHATPATTYSHVCHRDAESTIAAALVPGGAGFNAKLGSGIDVILGGGSSYFTPKESGGVRTDKRDLVAELKAAKYSFATDTKSFNALPADGSTRIAGLFTKSHMSYDLDRDAAKEPSLAEMTGKAIDALAARKKGFFLMVEGGRIDHALHATNARRALQDTVAFDDAIKLALAKMEAADPGLKNTLIVVTADHDHSLQMNGYAQRTGKTEPGKPGVLGLVKNYVDGTASKDVDGNPYTILGFGNGPNRLPTRGPIDDAQLENPDYLQEAVVPMASETHGGGDVFLGAQGLGAENFKGTLTNNEVFGLIRTTIGL</sequence>
<dbReference type="GO" id="GO:0046872">
    <property type="term" value="F:metal ion binding"/>
    <property type="evidence" value="ECO:0007669"/>
    <property type="project" value="UniProtKB-KW"/>
</dbReference>
<comment type="similarity">
    <text evidence="4">Belongs to the alkaline phosphatase family.</text>
</comment>
<feature type="binding site" evidence="3">
    <location>
        <position position="369"/>
    </location>
    <ligand>
        <name>Zn(2+)</name>
        <dbReference type="ChEBI" id="CHEBI:29105"/>
        <label>2</label>
    </ligand>
</feature>
<keyword evidence="3" id="KW-0862">Zinc</keyword>
<feature type="binding site" evidence="3">
    <location>
        <position position="323"/>
    </location>
    <ligand>
        <name>Zn(2+)</name>
        <dbReference type="ChEBI" id="CHEBI:29105"/>
        <label>2</label>
    </ligand>
</feature>
<evidence type="ECO:0000256" key="2">
    <source>
        <dbReference type="PIRSR" id="PIRSR601952-1"/>
    </source>
</evidence>
<evidence type="ECO:0000256" key="4">
    <source>
        <dbReference type="RuleBase" id="RU003946"/>
    </source>
</evidence>
<comment type="cofactor">
    <cofactor evidence="3">
        <name>Mg(2+)</name>
        <dbReference type="ChEBI" id="CHEBI:18420"/>
    </cofactor>
    <text evidence="3">Binds 1 Mg(2+) ion.</text>
</comment>
<dbReference type="PROSITE" id="PS51257">
    <property type="entry name" value="PROKAR_LIPOPROTEIN"/>
    <property type="match status" value="1"/>
</dbReference>
<feature type="binding site" evidence="3">
    <location>
        <position position="179"/>
    </location>
    <ligand>
        <name>Mg(2+)</name>
        <dbReference type="ChEBI" id="CHEBI:18420"/>
    </ligand>
</feature>
<evidence type="ECO:0000256" key="1">
    <source>
        <dbReference type="ARBA" id="ARBA00022553"/>
    </source>
</evidence>
<dbReference type="EMBL" id="QFPP01000004">
    <property type="protein sequence ID" value="PZQ78179.1"/>
    <property type="molecule type" value="Genomic_DNA"/>
</dbReference>
<feature type="binding site" evidence="3">
    <location>
        <position position="370"/>
    </location>
    <ligand>
        <name>Zn(2+)</name>
        <dbReference type="ChEBI" id="CHEBI:29105"/>
        <label>2</label>
    </ligand>
</feature>
<dbReference type="Pfam" id="PF00245">
    <property type="entry name" value="Alk_phosphatase"/>
    <property type="match status" value="1"/>
</dbReference>
<comment type="caution">
    <text evidence="5">The sequence shown here is derived from an EMBL/GenBank/DDBJ whole genome shotgun (WGS) entry which is preliminary data.</text>
</comment>
<feature type="binding site" evidence="3">
    <location>
        <position position="318"/>
    </location>
    <ligand>
        <name>Mg(2+)</name>
        <dbReference type="ChEBI" id="CHEBI:18420"/>
    </ligand>
</feature>
<dbReference type="InterPro" id="IPR017850">
    <property type="entry name" value="Alkaline_phosphatase_core_sf"/>
</dbReference>
<organism evidence="5 6">
    <name type="scientific">Variovorax paradoxus</name>
    <dbReference type="NCBI Taxonomy" id="34073"/>
    <lineage>
        <taxon>Bacteria</taxon>
        <taxon>Pseudomonadati</taxon>
        <taxon>Pseudomonadota</taxon>
        <taxon>Betaproteobacteria</taxon>
        <taxon>Burkholderiales</taxon>
        <taxon>Comamonadaceae</taxon>
        <taxon>Variovorax</taxon>
    </lineage>
</organism>
<comment type="cofactor">
    <cofactor evidence="3">
        <name>Zn(2+)</name>
        <dbReference type="ChEBI" id="CHEBI:29105"/>
    </cofactor>
    <text evidence="3">Binds 2 Zn(2+) ions.</text>
</comment>
<dbReference type="CDD" id="cd16012">
    <property type="entry name" value="ALP"/>
    <property type="match status" value="1"/>
</dbReference>
<evidence type="ECO:0000313" key="5">
    <source>
        <dbReference type="EMBL" id="PZQ78179.1"/>
    </source>
</evidence>
<dbReference type="PANTHER" id="PTHR11596:SF5">
    <property type="entry name" value="ALKALINE PHOSPHATASE"/>
    <property type="match status" value="1"/>
</dbReference>
<feature type="active site" description="Phosphoserine intermediate" evidence="2">
    <location>
        <position position="104"/>
    </location>
</feature>
<dbReference type="GO" id="GO:0004035">
    <property type="term" value="F:alkaline phosphatase activity"/>
    <property type="evidence" value="ECO:0007669"/>
    <property type="project" value="TreeGrafter"/>
</dbReference>
<keyword evidence="1" id="KW-0597">Phosphoprotein</keyword>
<keyword evidence="3" id="KW-0460">Magnesium</keyword>
<dbReference type="AlphaFoldDB" id="A0A2W5QP99"/>
<gene>
    <name evidence="5" type="ORF">DI563_01130</name>
</gene>
<evidence type="ECO:0000313" key="6">
    <source>
        <dbReference type="Proteomes" id="UP000249135"/>
    </source>
</evidence>
<dbReference type="PANTHER" id="PTHR11596">
    <property type="entry name" value="ALKALINE PHOSPHATASE"/>
    <property type="match status" value="1"/>
</dbReference>
<proteinExistence type="inferred from homology"/>
<feature type="binding site" evidence="3">
    <location>
        <position position="60"/>
    </location>
    <ligand>
        <name>Mg(2+)</name>
        <dbReference type="ChEBI" id="CHEBI:18420"/>
    </ligand>
</feature>
<feature type="binding site" evidence="3">
    <location>
        <position position="455"/>
    </location>
    <ligand>
        <name>Zn(2+)</name>
        <dbReference type="ChEBI" id="CHEBI:29105"/>
        <label>2</label>
    </ligand>
</feature>
<feature type="binding site" evidence="3">
    <location>
        <position position="181"/>
    </location>
    <ligand>
        <name>Mg(2+)</name>
        <dbReference type="ChEBI" id="CHEBI:18420"/>
    </ligand>
</feature>
<dbReference type="SUPFAM" id="SSF53649">
    <property type="entry name" value="Alkaline phosphatase-like"/>
    <property type="match status" value="1"/>
</dbReference>
<feature type="binding site" evidence="3">
    <location>
        <position position="327"/>
    </location>
    <ligand>
        <name>Zn(2+)</name>
        <dbReference type="ChEBI" id="CHEBI:29105"/>
        <label>2</label>
    </ligand>
</feature>
<dbReference type="Proteomes" id="UP000249135">
    <property type="component" value="Unassembled WGS sequence"/>
</dbReference>
<keyword evidence="3" id="KW-0479">Metal-binding</keyword>
<accession>A0A2W5QP99</accession>
<name>A0A2W5QP99_VARPD</name>